<dbReference type="RefSeq" id="WP_330159922.1">
    <property type="nucleotide sequence ID" value="NZ_JAUUCC010000057.1"/>
</dbReference>
<proteinExistence type="predicted"/>
<reference evidence="2 3" key="1">
    <citation type="submission" date="2023-07" db="EMBL/GenBank/DDBJ databases">
        <authorList>
            <person name="Girao M."/>
            <person name="Carvalho M.F."/>
        </authorList>
    </citation>
    <scope>NUCLEOTIDE SEQUENCE [LARGE SCALE GENOMIC DNA]</scope>
    <source>
        <strain evidence="2 3">66/93</strain>
    </source>
</reference>
<comment type="caution">
    <text evidence="2">The sequence shown here is derived from an EMBL/GenBank/DDBJ whole genome shotgun (WGS) entry which is preliminary data.</text>
</comment>
<organism evidence="2 3">
    <name type="scientific">Nocardiopsis tropica</name>
    <dbReference type="NCBI Taxonomy" id="109330"/>
    <lineage>
        <taxon>Bacteria</taxon>
        <taxon>Bacillati</taxon>
        <taxon>Actinomycetota</taxon>
        <taxon>Actinomycetes</taxon>
        <taxon>Streptosporangiales</taxon>
        <taxon>Nocardiopsidaceae</taxon>
        <taxon>Nocardiopsis</taxon>
    </lineage>
</organism>
<protein>
    <recommendedName>
        <fullName evidence="4">Class I SAM-dependent methyltransferase</fullName>
    </recommendedName>
</protein>
<gene>
    <name evidence="2" type="ORF">Q8A49_20750</name>
</gene>
<evidence type="ECO:0000313" key="2">
    <source>
        <dbReference type="EMBL" id="MEE2052935.1"/>
    </source>
</evidence>
<evidence type="ECO:0000256" key="1">
    <source>
        <dbReference type="SAM" id="MobiDB-lite"/>
    </source>
</evidence>
<name>A0ABU7KUE5_9ACTN</name>
<feature type="region of interest" description="Disordered" evidence="1">
    <location>
        <begin position="1"/>
        <end position="37"/>
    </location>
</feature>
<accession>A0ABU7KUE5</accession>
<evidence type="ECO:0008006" key="4">
    <source>
        <dbReference type="Google" id="ProtNLM"/>
    </source>
</evidence>
<dbReference type="Proteomes" id="UP001348641">
    <property type="component" value="Unassembled WGS sequence"/>
</dbReference>
<sequence>MCHGECYRQNPDRSVPEANTPLLGSARRGGGKQLAPQPGLADLHDYFDPWGSTPQDEFYLDLVLRSPAVLDVGCGTGKIQRVAREGDVLPKLRRAAK</sequence>
<evidence type="ECO:0000313" key="3">
    <source>
        <dbReference type="Proteomes" id="UP001348641"/>
    </source>
</evidence>
<dbReference type="EMBL" id="JAUUCC010000057">
    <property type="protein sequence ID" value="MEE2052935.1"/>
    <property type="molecule type" value="Genomic_DNA"/>
</dbReference>